<sequence>MSTIDLDKYPKIAQMHSSAGCIPVNIENALKYNGERDYDELKLLCFCQTRNIPLGFKEFSPELAKILKKINFIFKGIDDFDHSIEKVVEYIKSNIDENIPVLVSFKQIINVPIIEKNNPKPIGWQKAEVAHIRTAIKYNDSELFFFDPGDCETKKYSYL</sequence>
<organism evidence="1">
    <name type="scientific">marine sediment metagenome</name>
    <dbReference type="NCBI Taxonomy" id="412755"/>
    <lineage>
        <taxon>unclassified sequences</taxon>
        <taxon>metagenomes</taxon>
        <taxon>ecological metagenomes</taxon>
    </lineage>
</organism>
<name>X1QQS1_9ZZZZ</name>
<dbReference type="EMBL" id="BARV01035446">
    <property type="protein sequence ID" value="GAI57141.1"/>
    <property type="molecule type" value="Genomic_DNA"/>
</dbReference>
<gene>
    <name evidence="1" type="ORF">S06H3_55313</name>
</gene>
<feature type="non-terminal residue" evidence="1">
    <location>
        <position position="159"/>
    </location>
</feature>
<proteinExistence type="predicted"/>
<dbReference type="AlphaFoldDB" id="X1QQS1"/>
<comment type="caution">
    <text evidence="1">The sequence shown here is derived from an EMBL/GenBank/DDBJ whole genome shotgun (WGS) entry which is preliminary data.</text>
</comment>
<protein>
    <submittedName>
        <fullName evidence="1">Uncharacterized protein</fullName>
    </submittedName>
</protein>
<accession>X1QQS1</accession>
<evidence type="ECO:0000313" key="1">
    <source>
        <dbReference type="EMBL" id="GAI57141.1"/>
    </source>
</evidence>
<reference evidence="1" key="1">
    <citation type="journal article" date="2014" name="Front. Microbiol.">
        <title>High frequency of phylogenetically diverse reductive dehalogenase-homologous genes in deep subseafloor sedimentary metagenomes.</title>
        <authorList>
            <person name="Kawai M."/>
            <person name="Futagami T."/>
            <person name="Toyoda A."/>
            <person name="Takaki Y."/>
            <person name="Nishi S."/>
            <person name="Hori S."/>
            <person name="Arai W."/>
            <person name="Tsubouchi T."/>
            <person name="Morono Y."/>
            <person name="Uchiyama I."/>
            <person name="Ito T."/>
            <person name="Fujiyama A."/>
            <person name="Inagaki F."/>
            <person name="Takami H."/>
        </authorList>
    </citation>
    <scope>NUCLEOTIDE SEQUENCE</scope>
    <source>
        <strain evidence="1">Expedition CK06-06</strain>
    </source>
</reference>